<dbReference type="RefSeq" id="WP_129046528.1">
    <property type="nucleotide sequence ID" value="NZ_SDHX01000001.1"/>
</dbReference>
<evidence type="ECO:0000313" key="2">
    <source>
        <dbReference type="EMBL" id="RXK55162.1"/>
    </source>
</evidence>
<reference evidence="2 3" key="1">
    <citation type="submission" date="2019-01" db="EMBL/GenBank/DDBJ databases">
        <title>Lacunisphaera sp. strain TWA-58.</title>
        <authorList>
            <person name="Chen W.-M."/>
        </authorList>
    </citation>
    <scope>NUCLEOTIDE SEQUENCE [LARGE SCALE GENOMIC DNA]</scope>
    <source>
        <strain evidence="2 3">TWA-58</strain>
    </source>
</reference>
<evidence type="ECO:0000313" key="3">
    <source>
        <dbReference type="Proteomes" id="UP000290218"/>
    </source>
</evidence>
<sequence>MKNKTIRQRTPRRPTQQPTGRMLPTHAAQRRLYTDFLALAFYPGMGGEPLGTIPARLDN</sequence>
<proteinExistence type="predicted"/>
<dbReference type="AlphaFoldDB" id="A0A4Q1C8L8"/>
<protein>
    <submittedName>
        <fullName evidence="2">Uncharacterized protein</fullName>
    </submittedName>
</protein>
<organism evidence="2 3">
    <name type="scientific">Oleiharenicola lentus</name>
    <dbReference type="NCBI Taxonomy" id="2508720"/>
    <lineage>
        <taxon>Bacteria</taxon>
        <taxon>Pseudomonadati</taxon>
        <taxon>Verrucomicrobiota</taxon>
        <taxon>Opitutia</taxon>
        <taxon>Opitutales</taxon>
        <taxon>Opitutaceae</taxon>
        <taxon>Oleiharenicola</taxon>
    </lineage>
</organism>
<comment type="caution">
    <text evidence="2">The sequence shown here is derived from an EMBL/GenBank/DDBJ whole genome shotgun (WGS) entry which is preliminary data.</text>
</comment>
<accession>A0A4Q1C8L8</accession>
<dbReference type="EMBL" id="SDHX01000001">
    <property type="protein sequence ID" value="RXK55162.1"/>
    <property type="molecule type" value="Genomic_DNA"/>
</dbReference>
<feature type="compositionally biased region" description="Basic residues" evidence="1">
    <location>
        <begin position="1"/>
        <end position="12"/>
    </location>
</feature>
<name>A0A4Q1C8L8_9BACT</name>
<gene>
    <name evidence="2" type="ORF">ESB00_04495</name>
</gene>
<feature type="region of interest" description="Disordered" evidence="1">
    <location>
        <begin position="1"/>
        <end position="24"/>
    </location>
</feature>
<evidence type="ECO:0000256" key="1">
    <source>
        <dbReference type="SAM" id="MobiDB-lite"/>
    </source>
</evidence>
<keyword evidence="3" id="KW-1185">Reference proteome</keyword>
<dbReference type="Proteomes" id="UP000290218">
    <property type="component" value="Unassembled WGS sequence"/>
</dbReference>